<name>A0A016TDG6_9BILA</name>
<proteinExistence type="predicted"/>
<sequence>MRTILLVVFAGIGLFVSVEAITAKKKCETCIFTIMYLKVVSYTDLPRDKQERMVCDYLEKDVGDPERESLCRDLVDELSRNDQYDDVVASDLDKQEALKYCNEQLSERYCPGFYFP</sequence>
<organism evidence="2 3">
    <name type="scientific">Ancylostoma ceylanicum</name>
    <dbReference type="NCBI Taxonomy" id="53326"/>
    <lineage>
        <taxon>Eukaryota</taxon>
        <taxon>Metazoa</taxon>
        <taxon>Ecdysozoa</taxon>
        <taxon>Nematoda</taxon>
        <taxon>Chromadorea</taxon>
        <taxon>Rhabditida</taxon>
        <taxon>Rhabditina</taxon>
        <taxon>Rhabditomorpha</taxon>
        <taxon>Strongyloidea</taxon>
        <taxon>Ancylostomatidae</taxon>
        <taxon>Ancylostomatinae</taxon>
        <taxon>Ancylostoma</taxon>
    </lineage>
</organism>
<keyword evidence="1" id="KW-0732">Signal</keyword>
<keyword evidence="3" id="KW-1185">Reference proteome</keyword>
<evidence type="ECO:0000313" key="2">
    <source>
        <dbReference type="EMBL" id="EYC00727.1"/>
    </source>
</evidence>
<protein>
    <recommendedName>
        <fullName evidence="4">Saposin B-type domain-containing protein</fullName>
    </recommendedName>
</protein>
<dbReference type="Proteomes" id="UP000024635">
    <property type="component" value="Unassembled WGS sequence"/>
</dbReference>
<reference evidence="3" key="1">
    <citation type="journal article" date="2015" name="Nat. Genet.">
        <title>The genome and transcriptome of the zoonotic hookworm Ancylostoma ceylanicum identify infection-specific gene families.</title>
        <authorList>
            <person name="Schwarz E.M."/>
            <person name="Hu Y."/>
            <person name="Antoshechkin I."/>
            <person name="Miller M.M."/>
            <person name="Sternberg P.W."/>
            <person name="Aroian R.V."/>
        </authorList>
    </citation>
    <scope>NUCLEOTIDE SEQUENCE</scope>
    <source>
        <strain evidence="3">HY135</strain>
    </source>
</reference>
<evidence type="ECO:0000256" key="1">
    <source>
        <dbReference type="SAM" id="SignalP"/>
    </source>
</evidence>
<evidence type="ECO:0008006" key="4">
    <source>
        <dbReference type="Google" id="ProtNLM"/>
    </source>
</evidence>
<dbReference type="EMBL" id="JARK01001449">
    <property type="protein sequence ID" value="EYC00727.1"/>
    <property type="molecule type" value="Genomic_DNA"/>
</dbReference>
<dbReference type="AlphaFoldDB" id="A0A016TDG6"/>
<gene>
    <name evidence="2" type="primary">Acey_s0113.g372</name>
    <name evidence="2" type="ORF">Y032_0113g372</name>
</gene>
<evidence type="ECO:0000313" key="3">
    <source>
        <dbReference type="Proteomes" id="UP000024635"/>
    </source>
</evidence>
<feature type="chain" id="PRO_5001487284" description="Saposin B-type domain-containing protein" evidence="1">
    <location>
        <begin position="21"/>
        <end position="116"/>
    </location>
</feature>
<accession>A0A016TDG6</accession>
<comment type="caution">
    <text evidence="2">The sequence shown here is derived from an EMBL/GenBank/DDBJ whole genome shotgun (WGS) entry which is preliminary data.</text>
</comment>
<feature type="signal peptide" evidence="1">
    <location>
        <begin position="1"/>
        <end position="20"/>
    </location>
</feature>